<keyword evidence="3 8" id="KW-0597">Phosphoprotein</keyword>
<organism evidence="12 13">
    <name type="scientific">Nitrosospira multiformis</name>
    <dbReference type="NCBI Taxonomy" id="1231"/>
    <lineage>
        <taxon>Bacteria</taxon>
        <taxon>Pseudomonadati</taxon>
        <taxon>Pseudomonadota</taxon>
        <taxon>Betaproteobacteria</taxon>
        <taxon>Nitrosomonadales</taxon>
        <taxon>Nitrosomonadaceae</taxon>
        <taxon>Nitrosospira</taxon>
    </lineage>
</organism>
<dbReference type="CDD" id="cd00383">
    <property type="entry name" value="trans_reg_C"/>
    <property type="match status" value="1"/>
</dbReference>
<reference evidence="12 13" key="1">
    <citation type="submission" date="2016-10" db="EMBL/GenBank/DDBJ databases">
        <authorList>
            <person name="Varghese N."/>
            <person name="Submissions S."/>
        </authorList>
    </citation>
    <scope>NUCLEOTIDE SEQUENCE [LARGE SCALE GENOMIC DNA]</scope>
    <source>
        <strain evidence="12 13">Nl1</strain>
    </source>
</reference>
<dbReference type="Proteomes" id="UP000183471">
    <property type="component" value="Unassembled WGS sequence"/>
</dbReference>
<comment type="caution">
    <text evidence="12">The sequence shown here is derived from an EMBL/GenBank/DDBJ whole genome shotgun (WGS) entry which is preliminary data.</text>
</comment>
<dbReference type="Gene3D" id="3.40.50.2300">
    <property type="match status" value="1"/>
</dbReference>
<feature type="domain" description="OmpR/PhoB-type" evidence="11">
    <location>
        <begin position="132"/>
        <end position="231"/>
    </location>
</feature>
<evidence type="ECO:0000256" key="2">
    <source>
        <dbReference type="ARBA" id="ARBA00022490"/>
    </source>
</evidence>
<dbReference type="Pfam" id="PF00486">
    <property type="entry name" value="Trans_reg_C"/>
    <property type="match status" value="1"/>
</dbReference>
<dbReference type="EMBL" id="FNKY01000001">
    <property type="protein sequence ID" value="SDQ72132.1"/>
    <property type="molecule type" value="Genomic_DNA"/>
</dbReference>
<dbReference type="InterPro" id="IPR011006">
    <property type="entry name" value="CheY-like_superfamily"/>
</dbReference>
<dbReference type="InterPro" id="IPR016032">
    <property type="entry name" value="Sig_transdc_resp-reg_C-effctor"/>
</dbReference>
<evidence type="ECO:0000256" key="9">
    <source>
        <dbReference type="PROSITE-ProRule" id="PRU01091"/>
    </source>
</evidence>
<evidence type="ECO:0000256" key="3">
    <source>
        <dbReference type="ARBA" id="ARBA00022553"/>
    </source>
</evidence>
<keyword evidence="4" id="KW-0902">Two-component regulatory system</keyword>
<evidence type="ECO:0000256" key="6">
    <source>
        <dbReference type="ARBA" id="ARBA00023125"/>
    </source>
</evidence>
<proteinExistence type="predicted"/>
<evidence type="ECO:0000313" key="12">
    <source>
        <dbReference type="EMBL" id="SDQ72132.1"/>
    </source>
</evidence>
<dbReference type="Gene3D" id="6.10.250.690">
    <property type="match status" value="1"/>
</dbReference>
<dbReference type="InterPro" id="IPR001867">
    <property type="entry name" value="OmpR/PhoB-type_DNA-bd"/>
</dbReference>
<dbReference type="Pfam" id="PF00072">
    <property type="entry name" value="Response_reg"/>
    <property type="match status" value="1"/>
</dbReference>
<dbReference type="SMART" id="SM00448">
    <property type="entry name" value="REC"/>
    <property type="match status" value="1"/>
</dbReference>
<dbReference type="InterPro" id="IPR039420">
    <property type="entry name" value="WalR-like"/>
</dbReference>
<evidence type="ECO:0000259" key="10">
    <source>
        <dbReference type="PROSITE" id="PS50110"/>
    </source>
</evidence>
<accession>A0ABY0TEU4</accession>
<sequence>MARILLADDDIELSDMLVDYLRKEGFDVDAAHDGDAALRKALANPYDLLILDVMMPNRSGFDVLRELRVRSLLPVLMLTARGDDIDSIVGLELGADDYLAKPSSPRVLVARIRAILRRVETKGELQNGGERPDQIALDDLVMHMGSRMVVCGNNPVSMTSTEFSVLDILLREAGNVVSKANLSERALGRKLSRYDRSLDMHVSNLRKKLGTLSDGRERIKTVRGVGYIYSRT</sequence>
<evidence type="ECO:0000256" key="7">
    <source>
        <dbReference type="ARBA" id="ARBA00023163"/>
    </source>
</evidence>
<dbReference type="PROSITE" id="PS50110">
    <property type="entry name" value="RESPONSE_REGULATORY"/>
    <property type="match status" value="1"/>
</dbReference>
<keyword evidence="5" id="KW-0805">Transcription regulation</keyword>
<dbReference type="SMART" id="SM00862">
    <property type="entry name" value="Trans_reg_C"/>
    <property type="match status" value="1"/>
</dbReference>
<name>A0ABY0TEU4_9PROT</name>
<evidence type="ECO:0000256" key="1">
    <source>
        <dbReference type="ARBA" id="ARBA00004496"/>
    </source>
</evidence>
<evidence type="ECO:0000256" key="4">
    <source>
        <dbReference type="ARBA" id="ARBA00023012"/>
    </source>
</evidence>
<keyword evidence="13" id="KW-1185">Reference proteome</keyword>
<dbReference type="PANTHER" id="PTHR48111:SF39">
    <property type="entry name" value="TRANSCRIPTIONAL REGULATORY PROTEIN CPXR"/>
    <property type="match status" value="1"/>
</dbReference>
<keyword evidence="6 9" id="KW-0238">DNA-binding</keyword>
<evidence type="ECO:0000313" key="13">
    <source>
        <dbReference type="Proteomes" id="UP000183471"/>
    </source>
</evidence>
<evidence type="ECO:0000259" key="11">
    <source>
        <dbReference type="PROSITE" id="PS51755"/>
    </source>
</evidence>
<feature type="domain" description="Response regulatory" evidence="10">
    <location>
        <begin position="3"/>
        <end position="116"/>
    </location>
</feature>
<evidence type="ECO:0000256" key="8">
    <source>
        <dbReference type="PROSITE-ProRule" id="PRU00169"/>
    </source>
</evidence>
<comment type="subcellular location">
    <subcellularLocation>
        <location evidence="1">Cytoplasm</location>
    </subcellularLocation>
</comment>
<gene>
    <name evidence="12" type="ORF">SAMN05216402_2011</name>
</gene>
<dbReference type="RefSeq" id="WP_074632174.1">
    <property type="nucleotide sequence ID" value="NZ_FNKY01000001.1"/>
</dbReference>
<dbReference type="SUPFAM" id="SSF46894">
    <property type="entry name" value="C-terminal effector domain of the bipartite response regulators"/>
    <property type="match status" value="1"/>
</dbReference>
<dbReference type="Gene3D" id="1.10.10.10">
    <property type="entry name" value="Winged helix-like DNA-binding domain superfamily/Winged helix DNA-binding domain"/>
    <property type="match status" value="1"/>
</dbReference>
<keyword evidence="2" id="KW-0963">Cytoplasm</keyword>
<dbReference type="InterPro" id="IPR036388">
    <property type="entry name" value="WH-like_DNA-bd_sf"/>
</dbReference>
<keyword evidence="7" id="KW-0804">Transcription</keyword>
<dbReference type="PROSITE" id="PS51755">
    <property type="entry name" value="OMPR_PHOB"/>
    <property type="match status" value="1"/>
</dbReference>
<feature type="modified residue" description="4-aspartylphosphate" evidence="8">
    <location>
        <position position="52"/>
    </location>
</feature>
<evidence type="ECO:0000256" key="5">
    <source>
        <dbReference type="ARBA" id="ARBA00023015"/>
    </source>
</evidence>
<dbReference type="PANTHER" id="PTHR48111">
    <property type="entry name" value="REGULATOR OF RPOS"/>
    <property type="match status" value="1"/>
</dbReference>
<dbReference type="SUPFAM" id="SSF52172">
    <property type="entry name" value="CheY-like"/>
    <property type="match status" value="1"/>
</dbReference>
<dbReference type="InterPro" id="IPR001789">
    <property type="entry name" value="Sig_transdc_resp-reg_receiver"/>
</dbReference>
<protein>
    <submittedName>
        <fullName evidence="12">Two component transcriptional regulator, winged helix family</fullName>
    </submittedName>
</protein>
<feature type="DNA-binding region" description="OmpR/PhoB-type" evidence="9">
    <location>
        <begin position="132"/>
        <end position="231"/>
    </location>
</feature>